<protein>
    <submittedName>
        <fullName evidence="1">Uncharacterized protein</fullName>
    </submittedName>
</protein>
<reference evidence="1" key="1">
    <citation type="submission" date="2020-12" db="EMBL/GenBank/DDBJ databases">
        <title>Devosia sp. MSA67 isolated from Mo River.</title>
        <authorList>
            <person name="Ma F."/>
            <person name="Zi Z."/>
        </authorList>
    </citation>
    <scope>NUCLEOTIDE SEQUENCE</scope>
    <source>
        <strain evidence="1">MSA67</strain>
    </source>
</reference>
<comment type="caution">
    <text evidence="1">The sequence shown here is derived from an EMBL/GenBank/DDBJ whole genome shotgun (WGS) entry which is preliminary data.</text>
</comment>
<dbReference type="EMBL" id="JAEKMH010000001">
    <property type="protein sequence ID" value="MBJ3784504.1"/>
    <property type="molecule type" value="Genomic_DNA"/>
</dbReference>
<evidence type="ECO:0000313" key="1">
    <source>
        <dbReference type="EMBL" id="MBJ3784504.1"/>
    </source>
</evidence>
<dbReference type="RefSeq" id="WP_198875659.1">
    <property type="nucleotide sequence ID" value="NZ_JAEKMH010000001.1"/>
</dbReference>
<dbReference type="Proteomes" id="UP000602124">
    <property type="component" value="Unassembled WGS sequence"/>
</dbReference>
<accession>A0A934MQM5</accession>
<keyword evidence="2" id="KW-1185">Reference proteome</keyword>
<gene>
    <name evidence="1" type="ORF">JEQ47_07225</name>
</gene>
<name>A0A934MQM5_9HYPH</name>
<proteinExistence type="predicted"/>
<organism evidence="1 2">
    <name type="scientific">Devosia sediminis</name>
    <dbReference type="NCBI Taxonomy" id="2798801"/>
    <lineage>
        <taxon>Bacteria</taxon>
        <taxon>Pseudomonadati</taxon>
        <taxon>Pseudomonadota</taxon>
        <taxon>Alphaproteobacteria</taxon>
        <taxon>Hyphomicrobiales</taxon>
        <taxon>Devosiaceae</taxon>
        <taxon>Devosia</taxon>
    </lineage>
</organism>
<evidence type="ECO:0000313" key="2">
    <source>
        <dbReference type="Proteomes" id="UP000602124"/>
    </source>
</evidence>
<dbReference type="AlphaFoldDB" id="A0A934MQM5"/>
<sequence length="248" mass="27969">MAKIILAGKPLYDYTPLNVIDIASRRGHQRYDLGPCADAIRNREILHGFGGKPERTSSELIASEGERHPEWSDNFVALRVGESLGWAVEVRIVQRIPGGHVWRLLETERMFEIIGGSRKERSLRVRVHTDDAEAIVAAKLWQKELKRRDRARLKDIEKHRPMIVRLLDRIATHAPETKLPSHLARFAVGGFDDIGTCRQFVIDSLGDLDEGEPYVIELQLNLLAAKLPYGRAPKLSAEDVDALEGFAI</sequence>